<name>A0ABR2C1E7_9ROSI</name>
<reference evidence="3 4" key="1">
    <citation type="journal article" date="2024" name="G3 (Bethesda)">
        <title>Genome assembly of Hibiscus sabdariffa L. provides insights into metabolisms of medicinal natural products.</title>
        <authorList>
            <person name="Kim T."/>
        </authorList>
    </citation>
    <scope>NUCLEOTIDE SEQUENCE [LARGE SCALE GENOMIC DNA]</scope>
    <source>
        <strain evidence="3">TK-2024</strain>
        <tissue evidence="3">Old leaves</tissue>
    </source>
</reference>
<dbReference type="Proteomes" id="UP001472677">
    <property type="component" value="Unassembled WGS sequence"/>
</dbReference>
<evidence type="ECO:0000256" key="1">
    <source>
        <dbReference type="SAM" id="MobiDB-lite"/>
    </source>
</evidence>
<organism evidence="3 4">
    <name type="scientific">Hibiscus sabdariffa</name>
    <name type="common">roselle</name>
    <dbReference type="NCBI Taxonomy" id="183260"/>
    <lineage>
        <taxon>Eukaryota</taxon>
        <taxon>Viridiplantae</taxon>
        <taxon>Streptophyta</taxon>
        <taxon>Embryophyta</taxon>
        <taxon>Tracheophyta</taxon>
        <taxon>Spermatophyta</taxon>
        <taxon>Magnoliopsida</taxon>
        <taxon>eudicotyledons</taxon>
        <taxon>Gunneridae</taxon>
        <taxon>Pentapetalae</taxon>
        <taxon>rosids</taxon>
        <taxon>malvids</taxon>
        <taxon>Malvales</taxon>
        <taxon>Malvaceae</taxon>
        <taxon>Malvoideae</taxon>
        <taxon>Hibiscus</taxon>
    </lineage>
</organism>
<keyword evidence="2" id="KW-1133">Transmembrane helix</keyword>
<proteinExistence type="predicted"/>
<gene>
    <name evidence="3" type="ORF">V6N12_037692</name>
</gene>
<sequence>MVLVDHMVSISGGNGFVSCTPGACVFFIIRVLHFLCFLKNGKELPRKRHQVSQSVSRSIDRENTTNPRSFTKGHIRKRVVGVVDENNVDILRCSVIG</sequence>
<evidence type="ECO:0000313" key="3">
    <source>
        <dbReference type="EMBL" id="KAK8513201.1"/>
    </source>
</evidence>
<evidence type="ECO:0000313" key="4">
    <source>
        <dbReference type="Proteomes" id="UP001472677"/>
    </source>
</evidence>
<protein>
    <submittedName>
        <fullName evidence="3">Uncharacterized protein</fullName>
    </submittedName>
</protein>
<accession>A0ABR2C1E7</accession>
<keyword evidence="2" id="KW-0812">Transmembrane</keyword>
<comment type="caution">
    <text evidence="3">The sequence shown here is derived from an EMBL/GenBank/DDBJ whole genome shotgun (WGS) entry which is preliminary data.</text>
</comment>
<keyword evidence="4" id="KW-1185">Reference proteome</keyword>
<feature type="region of interest" description="Disordered" evidence="1">
    <location>
        <begin position="49"/>
        <end position="70"/>
    </location>
</feature>
<keyword evidence="2" id="KW-0472">Membrane</keyword>
<feature type="transmembrane region" description="Helical" evidence="2">
    <location>
        <begin position="15"/>
        <end position="38"/>
    </location>
</feature>
<evidence type="ECO:0000256" key="2">
    <source>
        <dbReference type="SAM" id="Phobius"/>
    </source>
</evidence>
<dbReference type="EMBL" id="JBBPBM010000070">
    <property type="protein sequence ID" value="KAK8513201.1"/>
    <property type="molecule type" value="Genomic_DNA"/>
</dbReference>